<sequence>MANSIVGTLPIKHTVDPNGSLFLDVPLQLPSAKVSPKISLSYHSAATNISAIGKGWVIKGASVIERVPATVAQDGFRGVINYDKNDRFALDGQRLVSIGGNEYRFEIEQWSKVTAKGSDPANPEYWTEHLPDGTTRIFGNTRDSNIKAKGGTGTRVWAISESSDGFSNYVTYSYNNDIRQGAFYLTELNYGGNLSSRMAHQRRITFEYETRPDKLVKYIGGYEVSIDKRLTSISSHVQNNFVHKHHLQYDEAPVTGTSRLINVALSDPSGASVRPLKFDWVNGNRAIFDPLDPSRAVTIETEDPNAQVLPLDVNASGRSSLVIASKRIRSGYQKLHLAVHIADDDGRIPSSPDSVLDSLPFPKQIIPLDINGNGKTDLLHIMSTMSSHTLTVILSTPQGYEPQQPVTFSPEAMGGHFHSGDFEGNGQVGLVYIYNRMSGGRQNVRFVQFVSDRKQFTALPPRDGPAYVSLKNLHVVVGDLNGDGAEDVFVIYSKIKSGRTVGQIDLLQSQDGRLCYRQDDGLTKAGEAVLWKSTITFLPYPADEDGKTSLLAVSDNNGYLSTQLLRSTGPSLLLPSSPLVTNIAYNGHLTLARTTSTGTVDLVNTFTKLSGDRQTNVNVLRFFNNTFVNTEDVAQPGKSSTSVMWSDVRGIGRADCLLNTIDIRGKLTISPMMCSSSQPLDFLSGYENGLGSRISVSYAPLSDGSIYRTDSTPESPLPALNAMARNVSLSTTLTSSPTQQETAHGRSQLMYFPSWVVKQLDNTPCAAKPDVVDQTNYKYANARLNFDGRGWLGFEEITKSSRVLGTSEKTHYRQEYPFTGHVSQVEIRSGGRLLQDNRYNFETTRANARNNCSVRLRSVLESTYEAGALAYEVDVSYAYDAFNNATNLTIKSPQLQMPAFTIQSTFENNEQFWVLGSKTLEVVKQNGVVLKQTKYAFVPHTQTTKEVSSWVSGDTWLARIFEFDETGNETIVKGPGPAKSSFTYDETKSHAVATLTYTSADGPPLKETSAFDLVHDKPVSVTDSNGFTTSTTYDVLGRMQEISQGDSHSGMSVVEKQSFYVDGTDFYQLSQIRTELRAGEDSWMDTVDHIDGLNRKWRSERPRPDDPSAFIYTDVEFDGAGRVVARSRDYFAGSVPTFTRYTYDMLSRVIKQTLPPASSGVSPITITSRYEFQSGISKITETRSDGNQATDQISTREVQFLPNPEPSASKFVKPFVVRSTNELQQSIQTVFDGLGRPVRMKDPSDVQLSLTWDGLSRATERRLTNSGNKDISHFVAKYDVDLCLTTVYNKLTGLSTTTKSDFIQRPISRTTADETLTYTYDKGGQNTKQRLVSVTSSKGIDYQFDYNIRGKLITHSLSLDGHKFVTSHEWSPFGQLLRTTNPDGTTIARTFYGDGESVNRVVLTDTDNTTRAWIALDEFKDVFSRPLVCEFGNGLRSTSSIMESGMLASRILSKGSNVLHRQDWKVDAFSRIANHSVGRGRSTSQFLTSSNSFQYNNAGQLVQLLSDSSSLVTQPEEFSYDQSGNITSKGGRKFVNDGWQLSKITGGDGHTECSFTYSPDGNLISKSNGAGIEKNTMKYDANGRLVQLDETSFVYDFSGHLIKAVLPNGDVTMYPSQSYEVTVSASGRETHTSYLVHGYRRASLSTTKGNVKERSHGPVVYYYHTDHLGSTVAASDEKGNIVTLYHYDGFGKVSIDGPDVARYKYSGKEQFAGFYYFGARFYDPDAGRFLTLDDYPVSLNEISPSTFNMYSFSRNDPINFIDLNGNVPKWHWILDGFLIALGVGLMFVPGVNIFVAIGVGILAGAALGAGVSGLMYDFDHRKGSYSDKDYFVNMGIGAAAGAVTGGISGALDFIVPAVTLAEVLGSRGALLTSKVGRELVVRFGFRLTTNTLMGMEKNMVKTVASNIYSGKPLDEGLGQAAWEGAAESFGLALGGELLASVKPILKARFFARLRKLRYRGSYDLATQQNVSGLRRLVKTVEYPLRETGFDVNDRFNWNMEMSGSRLRYAHVQDVTSL</sequence>
<reference evidence="7 8" key="1">
    <citation type="journal article" date="2018" name="Sci. Rep.">
        <title>Genome sequence of the cauliflower mushroom Sparassis crispa (Hanabiratake) and its association with beneficial usage.</title>
        <authorList>
            <person name="Kiyama R."/>
            <person name="Furutani Y."/>
            <person name="Kawaguchi K."/>
            <person name="Nakanishi T."/>
        </authorList>
    </citation>
    <scope>NUCLEOTIDE SEQUENCE [LARGE SCALE GENOMIC DNA]</scope>
</reference>
<dbReference type="InterPro" id="IPR050708">
    <property type="entry name" value="T6SS_VgrG/RHS"/>
</dbReference>
<keyword evidence="5" id="KW-1133">Transmembrane helix</keyword>
<dbReference type="GO" id="GO:0005576">
    <property type="term" value="C:extracellular region"/>
    <property type="evidence" value="ECO:0007669"/>
    <property type="project" value="UniProtKB-SubCell"/>
</dbReference>
<keyword evidence="4" id="KW-0843">Virulence</keyword>
<dbReference type="InterPro" id="IPR003284">
    <property type="entry name" value="Sal_SpvB"/>
</dbReference>
<dbReference type="GO" id="GO:0005737">
    <property type="term" value="C:cytoplasm"/>
    <property type="evidence" value="ECO:0007669"/>
    <property type="project" value="InterPro"/>
</dbReference>
<keyword evidence="5" id="KW-0472">Membrane</keyword>
<feature type="transmembrane region" description="Helical" evidence="5">
    <location>
        <begin position="1793"/>
        <end position="1816"/>
    </location>
</feature>
<dbReference type="Pfam" id="PF25023">
    <property type="entry name" value="TEN_YD-shell"/>
    <property type="match status" value="1"/>
</dbReference>
<keyword evidence="2" id="KW-0964">Secreted</keyword>
<accession>A0A401GWY5</accession>
<dbReference type="InterPro" id="IPR022385">
    <property type="entry name" value="Rhs_assc_core"/>
</dbReference>
<dbReference type="Gene3D" id="2.180.10.10">
    <property type="entry name" value="RHS repeat-associated core"/>
    <property type="match status" value="2"/>
</dbReference>
<evidence type="ECO:0000256" key="3">
    <source>
        <dbReference type="ARBA" id="ARBA00022737"/>
    </source>
</evidence>
<dbReference type="Pfam" id="PF03534">
    <property type="entry name" value="SpvB"/>
    <property type="match status" value="1"/>
</dbReference>
<gene>
    <name evidence="7" type="ORF">SCP_0905730</name>
</gene>
<organism evidence="7 8">
    <name type="scientific">Sparassis crispa</name>
    <dbReference type="NCBI Taxonomy" id="139825"/>
    <lineage>
        <taxon>Eukaryota</taxon>
        <taxon>Fungi</taxon>
        <taxon>Dikarya</taxon>
        <taxon>Basidiomycota</taxon>
        <taxon>Agaricomycotina</taxon>
        <taxon>Agaricomycetes</taxon>
        <taxon>Polyporales</taxon>
        <taxon>Sparassidaceae</taxon>
        <taxon>Sparassis</taxon>
    </lineage>
</organism>
<protein>
    <recommendedName>
        <fullName evidence="6">Teneurin-like YD-shell domain-containing protein</fullName>
    </recommendedName>
</protein>
<dbReference type="SUPFAM" id="SSF82171">
    <property type="entry name" value="DPP6 N-terminal domain-like"/>
    <property type="match status" value="1"/>
</dbReference>
<dbReference type="GeneID" id="38783610"/>
<dbReference type="RefSeq" id="XP_027617606.1">
    <property type="nucleotide sequence ID" value="XM_027761805.1"/>
</dbReference>
<dbReference type="InterPro" id="IPR028994">
    <property type="entry name" value="Integrin_alpha_N"/>
</dbReference>
<name>A0A401GWY5_9APHY</name>
<comment type="subcellular location">
    <subcellularLocation>
        <location evidence="1">Secreted</location>
    </subcellularLocation>
</comment>
<evidence type="ECO:0000256" key="1">
    <source>
        <dbReference type="ARBA" id="ARBA00004613"/>
    </source>
</evidence>
<feature type="transmembrane region" description="Helical" evidence="5">
    <location>
        <begin position="1836"/>
        <end position="1864"/>
    </location>
</feature>
<proteinExistence type="predicted"/>
<evidence type="ECO:0000256" key="4">
    <source>
        <dbReference type="ARBA" id="ARBA00023026"/>
    </source>
</evidence>
<evidence type="ECO:0000256" key="2">
    <source>
        <dbReference type="ARBA" id="ARBA00022525"/>
    </source>
</evidence>
<dbReference type="Gene3D" id="2.40.128.340">
    <property type="match status" value="1"/>
</dbReference>
<dbReference type="SUPFAM" id="SSF69318">
    <property type="entry name" value="Integrin alpha N-terminal domain"/>
    <property type="match status" value="1"/>
</dbReference>
<keyword evidence="8" id="KW-1185">Reference proteome</keyword>
<evidence type="ECO:0000259" key="6">
    <source>
        <dbReference type="Pfam" id="PF25023"/>
    </source>
</evidence>
<feature type="transmembrane region" description="Helical" evidence="5">
    <location>
        <begin position="1770"/>
        <end position="1788"/>
    </location>
</feature>
<dbReference type="STRING" id="139825.A0A401GWY5"/>
<evidence type="ECO:0000313" key="8">
    <source>
        <dbReference type="Proteomes" id="UP000287166"/>
    </source>
</evidence>
<evidence type="ECO:0000256" key="5">
    <source>
        <dbReference type="SAM" id="Phobius"/>
    </source>
</evidence>
<feature type="domain" description="Teneurin-like YD-shell" evidence="6">
    <location>
        <begin position="1660"/>
        <end position="1758"/>
    </location>
</feature>
<dbReference type="InParanoid" id="A0A401GWY5"/>
<keyword evidence="5" id="KW-0812">Transmembrane</keyword>
<dbReference type="InterPro" id="IPR056823">
    <property type="entry name" value="TEN-like_YD-shell"/>
</dbReference>
<dbReference type="Proteomes" id="UP000287166">
    <property type="component" value="Unassembled WGS sequence"/>
</dbReference>
<dbReference type="NCBIfam" id="TIGR03696">
    <property type="entry name" value="Rhs_assc_core"/>
    <property type="match status" value="1"/>
</dbReference>
<dbReference type="EMBL" id="BFAD01000009">
    <property type="protein sequence ID" value="GBE86693.1"/>
    <property type="molecule type" value="Genomic_DNA"/>
</dbReference>
<dbReference type="PANTHER" id="PTHR32305">
    <property type="match status" value="1"/>
</dbReference>
<dbReference type="OrthoDB" id="442731at2759"/>
<evidence type="ECO:0000313" key="7">
    <source>
        <dbReference type="EMBL" id="GBE86693.1"/>
    </source>
</evidence>
<keyword evidence="3" id="KW-0677">Repeat</keyword>
<dbReference type="PANTHER" id="PTHR32305:SF15">
    <property type="entry name" value="PROTEIN RHSA-RELATED"/>
    <property type="match status" value="1"/>
</dbReference>
<comment type="caution">
    <text evidence="7">The sequence shown here is derived from an EMBL/GenBank/DDBJ whole genome shotgun (WGS) entry which is preliminary data.</text>
</comment>